<name>A0AAD1Y3G9_EUPCR</name>
<protein>
    <submittedName>
        <fullName evidence="2">Uncharacterized protein</fullName>
    </submittedName>
</protein>
<sequence>MGCCVSNEENEPVGLATIQDLQLGSKKKDRQDYQFGGDRTEVGSKGGFGRDCGENDGGHHCTPVSGETHCGNVHSSGHGVSSHGGHCDVVSHGGGFGGGCRGGGCGGC</sequence>
<comment type="caution">
    <text evidence="2">The sequence shown here is derived from an EMBL/GenBank/DDBJ whole genome shotgun (WGS) entry which is preliminary data.</text>
</comment>
<gene>
    <name evidence="2" type="ORF">ECRASSUSDP1_LOCUS25377</name>
</gene>
<dbReference type="EMBL" id="CAMPGE010026171">
    <property type="protein sequence ID" value="CAI2383864.1"/>
    <property type="molecule type" value="Genomic_DNA"/>
</dbReference>
<reference evidence="2" key="1">
    <citation type="submission" date="2023-07" db="EMBL/GenBank/DDBJ databases">
        <authorList>
            <consortium name="AG Swart"/>
            <person name="Singh M."/>
            <person name="Singh A."/>
            <person name="Seah K."/>
            <person name="Emmerich C."/>
        </authorList>
    </citation>
    <scope>NUCLEOTIDE SEQUENCE</scope>
    <source>
        <strain evidence="2">DP1</strain>
    </source>
</reference>
<keyword evidence="3" id="KW-1185">Reference proteome</keyword>
<proteinExistence type="predicted"/>
<accession>A0AAD1Y3G9</accession>
<dbReference type="Proteomes" id="UP001295684">
    <property type="component" value="Unassembled WGS sequence"/>
</dbReference>
<evidence type="ECO:0000313" key="3">
    <source>
        <dbReference type="Proteomes" id="UP001295684"/>
    </source>
</evidence>
<organism evidence="2 3">
    <name type="scientific">Euplotes crassus</name>
    <dbReference type="NCBI Taxonomy" id="5936"/>
    <lineage>
        <taxon>Eukaryota</taxon>
        <taxon>Sar</taxon>
        <taxon>Alveolata</taxon>
        <taxon>Ciliophora</taxon>
        <taxon>Intramacronucleata</taxon>
        <taxon>Spirotrichea</taxon>
        <taxon>Hypotrichia</taxon>
        <taxon>Euplotida</taxon>
        <taxon>Euplotidae</taxon>
        <taxon>Moneuplotes</taxon>
    </lineage>
</organism>
<dbReference type="AlphaFoldDB" id="A0AAD1Y3G9"/>
<evidence type="ECO:0000313" key="2">
    <source>
        <dbReference type="EMBL" id="CAI2383864.1"/>
    </source>
</evidence>
<feature type="region of interest" description="Disordered" evidence="1">
    <location>
        <begin position="26"/>
        <end position="48"/>
    </location>
</feature>
<evidence type="ECO:0000256" key="1">
    <source>
        <dbReference type="SAM" id="MobiDB-lite"/>
    </source>
</evidence>